<feature type="transmembrane region" description="Helical" evidence="1">
    <location>
        <begin position="5"/>
        <end position="25"/>
    </location>
</feature>
<comment type="caution">
    <text evidence="2">The sequence shown here is derived from an EMBL/GenBank/DDBJ whole genome shotgun (WGS) entry which is preliminary data.</text>
</comment>
<proteinExistence type="predicted"/>
<accession>A0ABR8KMW3</accession>
<feature type="transmembrane region" description="Helical" evidence="1">
    <location>
        <begin position="45"/>
        <end position="64"/>
    </location>
</feature>
<protein>
    <submittedName>
        <fullName evidence="2">DUF2177 family protein</fullName>
    </submittedName>
</protein>
<dbReference type="Pfam" id="PF09945">
    <property type="entry name" value="DUF2177"/>
    <property type="match status" value="1"/>
</dbReference>
<dbReference type="EMBL" id="JACXLC010000001">
    <property type="protein sequence ID" value="MBD2841944.1"/>
    <property type="molecule type" value="Genomic_DNA"/>
</dbReference>
<dbReference type="InterPro" id="IPR018687">
    <property type="entry name" value="DUF2177_membr"/>
</dbReference>
<evidence type="ECO:0000313" key="2">
    <source>
        <dbReference type="EMBL" id="MBD2841944.1"/>
    </source>
</evidence>
<feature type="transmembrane region" description="Helical" evidence="1">
    <location>
        <begin position="71"/>
        <end position="91"/>
    </location>
</feature>
<keyword evidence="1" id="KW-0812">Transmembrane</keyword>
<dbReference type="RefSeq" id="WP_190787444.1">
    <property type="nucleotide sequence ID" value="NZ_JACXLC010000001.1"/>
</dbReference>
<evidence type="ECO:0000256" key="1">
    <source>
        <dbReference type="SAM" id="Phobius"/>
    </source>
</evidence>
<name>A0ABR8KMW3_9SPHN</name>
<evidence type="ECO:0000313" key="3">
    <source>
        <dbReference type="Proteomes" id="UP000635384"/>
    </source>
</evidence>
<keyword evidence="1" id="KW-1133">Transmembrane helix</keyword>
<feature type="transmembrane region" description="Helical" evidence="1">
    <location>
        <begin position="111"/>
        <end position="130"/>
    </location>
</feature>
<reference evidence="2 3" key="1">
    <citation type="submission" date="2020-09" db="EMBL/GenBank/DDBJ databases">
        <authorList>
            <person name="Yoon J.-W."/>
        </authorList>
    </citation>
    <scope>NUCLEOTIDE SEQUENCE [LARGE SCALE GENOMIC DNA]</scope>
    <source>
        <strain evidence="2 3">KMU-140</strain>
    </source>
</reference>
<keyword evidence="3" id="KW-1185">Reference proteome</keyword>
<gene>
    <name evidence="2" type="ORF">IB285_06675</name>
</gene>
<sequence>MTKFIIAYVCAAIVFGILDSLWLRWAGPNLYRPVIGEIMAKDFNVGAAGAFYLIYLAGMVWFAIKPGLETGSVATALLNGALLGALCYATFDLTSQAVFKVWATKISVLDIMWGAFATGTTSAVATWATLRFTS</sequence>
<keyword evidence="1" id="KW-0472">Membrane</keyword>
<dbReference type="Proteomes" id="UP000635384">
    <property type="component" value="Unassembled WGS sequence"/>
</dbReference>
<organism evidence="2 3">
    <name type="scientific">Erythrobacter rubeus</name>
    <dbReference type="NCBI Taxonomy" id="2760803"/>
    <lineage>
        <taxon>Bacteria</taxon>
        <taxon>Pseudomonadati</taxon>
        <taxon>Pseudomonadota</taxon>
        <taxon>Alphaproteobacteria</taxon>
        <taxon>Sphingomonadales</taxon>
        <taxon>Erythrobacteraceae</taxon>
        <taxon>Erythrobacter/Porphyrobacter group</taxon>
        <taxon>Erythrobacter</taxon>
    </lineage>
</organism>